<keyword evidence="4" id="KW-1185">Reference proteome</keyword>
<dbReference type="GO" id="GO:0003995">
    <property type="term" value="F:acyl-CoA dehydrogenase activity"/>
    <property type="evidence" value="ECO:0007669"/>
    <property type="project" value="TreeGrafter"/>
</dbReference>
<dbReference type="PANTHER" id="PTHR48083">
    <property type="entry name" value="MEDIUM-CHAIN SPECIFIC ACYL-COA DEHYDROGENASE, MITOCHONDRIAL-RELATED"/>
    <property type="match status" value="1"/>
</dbReference>
<evidence type="ECO:0000313" key="3">
    <source>
        <dbReference type="EMBL" id="OUC79386.1"/>
    </source>
</evidence>
<dbReference type="SUPFAM" id="SSF56645">
    <property type="entry name" value="Acyl-CoA dehydrogenase NM domain-like"/>
    <property type="match status" value="1"/>
</dbReference>
<dbReference type="InterPro" id="IPR036250">
    <property type="entry name" value="AcylCo_DH-like_C"/>
</dbReference>
<dbReference type="Pfam" id="PF08028">
    <property type="entry name" value="Acyl-CoA_dh_2"/>
    <property type="match status" value="1"/>
</dbReference>
<sequence>MTAVHQPEIGSVGEVLERVRALLPTIAEHSAENDRQRCVDLDVIEALREAGAFRIAAPRRHGGLEAGLRSMLDLSALIAEADGGTSWVTTLSNIQSWSTCMYPSHTVDEVYADHGPDTICCGVVTPGGTARKVDGGYRVTAQWPYASASNHADWCGGGVWLLDGDGDEEDQAMVLIPRGDVTIKDTWHVAGMRASGSNTIVATDVFVPEHRLISMLPMISGTYVDDFPNNPFYRSAFGPMLIMVLVGPQLGLGRAALDLTIRKASSKALAYTNIERQEDSVAFQLLVAEAAAKIETAHLHAYRAADDVQRYADQGVYPDFAARARIRADSAVALRSVNSAINTLLDASGAGSFAEVNAMQRIWRDSNVASRHAVMLPQVSMESYGKALLGRRDHITAII</sequence>
<dbReference type="AlphaFoldDB" id="A0A243QCB1"/>
<reference evidence="3 4" key="1">
    <citation type="submission" date="2017-05" db="EMBL/GenBank/DDBJ databases">
        <title>Biotechnological potential of actinobacteria isolated from South African environments.</title>
        <authorList>
            <person name="Le Roes-Hill M."/>
            <person name="Prins A."/>
            <person name="Durrell K.A."/>
        </authorList>
    </citation>
    <scope>NUCLEOTIDE SEQUENCE [LARGE SCALE GENOMIC DNA]</scope>
    <source>
        <strain evidence="3">BS2</strain>
    </source>
</reference>
<dbReference type="InterPro" id="IPR009100">
    <property type="entry name" value="AcylCoA_DH/oxidase_NM_dom_sf"/>
</dbReference>
<dbReference type="Proteomes" id="UP000194632">
    <property type="component" value="Unassembled WGS sequence"/>
</dbReference>
<dbReference type="RefSeq" id="WP_086534800.1">
    <property type="nucleotide sequence ID" value="NZ_NGFO01000007.1"/>
</dbReference>
<gene>
    <name evidence="3" type="ORF">CA982_07970</name>
</gene>
<dbReference type="STRING" id="417102.CA982_07970"/>
<dbReference type="PIRSF" id="PIRSF016578">
    <property type="entry name" value="HsaA"/>
    <property type="match status" value="1"/>
</dbReference>
<name>A0A243QCB1_9ACTN</name>
<dbReference type="GO" id="GO:0050660">
    <property type="term" value="F:flavin adenine dinucleotide binding"/>
    <property type="evidence" value="ECO:0007669"/>
    <property type="project" value="InterPro"/>
</dbReference>
<comment type="caution">
    <text evidence="3">The sequence shown here is derived from an EMBL/GenBank/DDBJ whole genome shotgun (WGS) entry which is preliminary data.</text>
</comment>
<organism evidence="3 4">
    <name type="scientific">Gordonia lacunae</name>
    <dbReference type="NCBI Taxonomy" id="417102"/>
    <lineage>
        <taxon>Bacteria</taxon>
        <taxon>Bacillati</taxon>
        <taxon>Actinomycetota</taxon>
        <taxon>Actinomycetes</taxon>
        <taxon>Mycobacteriales</taxon>
        <taxon>Gordoniaceae</taxon>
        <taxon>Gordonia</taxon>
    </lineage>
</organism>
<evidence type="ECO:0000256" key="1">
    <source>
        <dbReference type="ARBA" id="ARBA00023002"/>
    </source>
</evidence>
<dbReference type="GO" id="GO:0016712">
    <property type="term" value="F:oxidoreductase activity, acting on paired donors, with incorporation or reduction of molecular oxygen, reduced flavin or flavoprotein as one donor, and incorporation of one atom of oxygen"/>
    <property type="evidence" value="ECO:0007669"/>
    <property type="project" value="TreeGrafter"/>
</dbReference>
<keyword evidence="1" id="KW-0560">Oxidoreductase</keyword>
<dbReference type="Gene3D" id="1.20.140.10">
    <property type="entry name" value="Butyryl-CoA Dehydrogenase, subunit A, domain 3"/>
    <property type="match status" value="1"/>
</dbReference>
<dbReference type="GO" id="GO:0033539">
    <property type="term" value="P:fatty acid beta-oxidation using acyl-CoA dehydrogenase"/>
    <property type="evidence" value="ECO:0007669"/>
    <property type="project" value="TreeGrafter"/>
</dbReference>
<dbReference type="Gene3D" id="2.40.110.10">
    <property type="entry name" value="Butyryl-CoA Dehydrogenase, subunit A, domain 2"/>
    <property type="match status" value="1"/>
</dbReference>
<evidence type="ECO:0000259" key="2">
    <source>
        <dbReference type="Pfam" id="PF08028"/>
    </source>
</evidence>
<dbReference type="PANTHER" id="PTHR48083:SF19">
    <property type="entry name" value="FLAVIN-DEPENDENT MONOOXYGENASE, OXYGENASE SUBUNIT HSAA"/>
    <property type="match status" value="1"/>
</dbReference>
<proteinExistence type="predicted"/>
<dbReference type="EMBL" id="NGFO01000007">
    <property type="protein sequence ID" value="OUC79386.1"/>
    <property type="molecule type" value="Genomic_DNA"/>
</dbReference>
<dbReference type="Gene3D" id="1.10.540.10">
    <property type="entry name" value="Acyl-CoA dehydrogenase/oxidase, N-terminal domain"/>
    <property type="match status" value="1"/>
</dbReference>
<dbReference type="OrthoDB" id="3404950at2"/>
<dbReference type="GO" id="GO:0005737">
    <property type="term" value="C:cytoplasm"/>
    <property type="evidence" value="ECO:0007669"/>
    <property type="project" value="TreeGrafter"/>
</dbReference>
<dbReference type="InterPro" id="IPR046373">
    <property type="entry name" value="Acyl-CoA_Oxase/DH_mid-dom_sf"/>
</dbReference>
<feature type="domain" description="Acyl-CoA dehydrogenase C-terminal" evidence="2">
    <location>
        <begin position="244"/>
        <end position="375"/>
    </location>
</feature>
<protein>
    <submittedName>
        <fullName evidence="3">Oxidoreductase</fullName>
    </submittedName>
</protein>
<dbReference type="InterPro" id="IPR050741">
    <property type="entry name" value="Acyl-CoA_dehydrogenase"/>
</dbReference>
<accession>A0A243QCB1</accession>
<evidence type="ECO:0000313" key="4">
    <source>
        <dbReference type="Proteomes" id="UP000194632"/>
    </source>
</evidence>
<dbReference type="SUPFAM" id="SSF47203">
    <property type="entry name" value="Acyl-CoA dehydrogenase C-terminal domain-like"/>
    <property type="match status" value="1"/>
</dbReference>
<dbReference type="InterPro" id="IPR037069">
    <property type="entry name" value="AcylCoA_DH/ox_N_sf"/>
</dbReference>
<dbReference type="InterPro" id="IPR013107">
    <property type="entry name" value="Acyl-CoA_DH_C"/>
</dbReference>